<evidence type="ECO:0000313" key="3">
    <source>
        <dbReference type="EMBL" id="KAF2229802.1"/>
    </source>
</evidence>
<feature type="region of interest" description="Disordered" evidence="1">
    <location>
        <begin position="300"/>
        <end position="347"/>
    </location>
</feature>
<reference evidence="3" key="1">
    <citation type="journal article" date="2020" name="Stud. Mycol.">
        <title>101 Dothideomycetes genomes: a test case for predicting lifestyles and emergence of pathogens.</title>
        <authorList>
            <person name="Haridas S."/>
            <person name="Albert R."/>
            <person name="Binder M."/>
            <person name="Bloem J."/>
            <person name="Labutti K."/>
            <person name="Salamov A."/>
            <person name="Andreopoulos B."/>
            <person name="Baker S."/>
            <person name="Barry K."/>
            <person name="Bills G."/>
            <person name="Bluhm B."/>
            <person name="Cannon C."/>
            <person name="Castanera R."/>
            <person name="Culley D."/>
            <person name="Daum C."/>
            <person name="Ezra D."/>
            <person name="Gonzalez J."/>
            <person name="Henrissat B."/>
            <person name="Kuo A."/>
            <person name="Liang C."/>
            <person name="Lipzen A."/>
            <person name="Lutzoni F."/>
            <person name="Magnuson J."/>
            <person name="Mondo S."/>
            <person name="Nolan M."/>
            <person name="Ohm R."/>
            <person name="Pangilinan J."/>
            <person name="Park H.-J."/>
            <person name="Ramirez L."/>
            <person name="Alfaro M."/>
            <person name="Sun H."/>
            <person name="Tritt A."/>
            <person name="Yoshinaga Y."/>
            <person name="Zwiers L.-H."/>
            <person name="Turgeon B."/>
            <person name="Goodwin S."/>
            <person name="Spatafora J."/>
            <person name="Crous P."/>
            <person name="Grigoriev I."/>
        </authorList>
    </citation>
    <scope>NUCLEOTIDE SEQUENCE</scope>
    <source>
        <strain evidence="3">Tuck. ex Michener</strain>
    </source>
</reference>
<dbReference type="AlphaFoldDB" id="A0A6A6GVH3"/>
<feature type="compositionally biased region" description="Low complexity" evidence="1">
    <location>
        <begin position="311"/>
        <end position="347"/>
    </location>
</feature>
<feature type="chain" id="PRO_5025577401" evidence="2">
    <location>
        <begin position="20"/>
        <end position="534"/>
    </location>
</feature>
<feature type="signal peptide" evidence="2">
    <location>
        <begin position="1"/>
        <end position="19"/>
    </location>
</feature>
<protein>
    <submittedName>
        <fullName evidence="3">Uncharacterized protein</fullName>
    </submittedName>
</protein>
<accession>A0A6A6GVH3</accession>
<sequence>MRTSTLLCAFATAVGGFVAQQTQVLASGIGAKHPIRAPACQANCLQPCQQLTQQQISWSQVSFATRITAATVIEIYNKELDATRTVIQYNTDVADFTTTTANGVEATYVGGYTVMTAPNGPQQTSKTATYVQTNGGSVTTVTATFGTVVSIFPDTISWSGTVPTSVQGTPTCLVHNGFDVETLPNAATVTSVQPVVSDNGYLGLDEDPYGNFWTPVYQPNVRIGEGQTYLAQFFPQVAALSDNVCPIAPNCNLLRPRAVPLHNRQVPQQGATNSGTAIVFTATTTAVDSTLSTAVVPRESEVTTAVGPGNSSLALTTPTSPSSISSSTSVSGTTSAASTPSSTSSSISSIISTQTSSQTLLVGGPIPVVFSTISRPGPPVTSPSSSVVVLSSTSTESALSVVPAPGGSSTIPISASTTISSSITLPASAAALTAASVVTSAAPLLSVSPSLLYNGSTATFAFTPSSVAVAVSVFAPGNFTIGSPNATATGLRNATATILPYTGAAAPANLDAARVTVVNSLLVLLGSMLGMWLW</sequence>
<keyword evidence="2" id="KW-0732">Signal</keyword>
<organism evidence="3 4">
    <name type="scientific">Viridothelium virens</name>
    <name type="common">Speckled blister lichen</name>
    <name type="synonym">Trypethelium virens</name>
    <dbReference type="NCBI Taxonomy" id="1048519"/>
    <lineage>
        <taxon>Eukaryota</taxon>
        <taxon>Fungi</taxon>
        <taxon>Dikarya</taxon>
        <taxon>Ascomycota</taxon>
        <taxon>Pezizomycotina</taxon>
        <taxon>Dothideomycetes</taxon>
        <taxon>Dothideomycetes incertae sedis</taxon>
        <taxon>Trypetheliales</taxon>
        <taxon>Trypetheliaceae</taxon>
        <taxon>Viridothelium</taxon>
    </lineage>
</organism>
<evidence type="ECO:0000256" key="1">
    <source>
        <dbReference type="SAM" id="MobiDB-lite"/>
    </source>
</evidence>
<proteinExistence type="predicted"/>
<dbReference type="EMBL" id="ML991853">
    <property type="protein sequence ID" value="KAF2229802.1"/>
    <property type="molecule type" value="Genomic_DNA"/>
</dbReference>
<dbReference type="Proteomes" id="UP000800092">
    <property type="component" value="Unassembled WGS sequence"/>
</dbReference>
<dbReference type="OrthoDB" id="10638495at2759"/>
<evidence type="ECO:0000313" key="4">
    <source>
        <dbReference type="Proteomes" id="UP000800092"/>
    </source>
</evidence>
<gene>
    <name evidence="3" type="ORF">EV356DRAFT_520570</name>
</gene>
<keyword evidence="4" id="KW-1185">Reference proteome</keyword>
<name>A0A6A6GVH3_VIRVR</name>
<evidence type="ECO:0000256" key="2">
    <source>
        <dbReference type="SAM" id="SignalP"/>
    </source>
</evidence>